<dbReference type="SUPFAM" id="SSF46689">
    <property type="entry name" value="Homeodomain-like"/>
    <property type="match status" value="1"/>
</dbReference>
<dbReference type="CDD" id="cd00009">
    <property type="entry name" value="AAA"/>
    <property type="match status" value="1"/>
</dbReference>
<dbReference type="PROSITE" id="PS50045">
    <property type="entry name" value="SIGMA54_INTERACT_4"/>
    <property type="match status" value="1"/>
</dbReference>
<dbReference type="InterPro" id="IPR002078">
    <property type="entry name" value="Sigma_54_int"/>
</dbReference>
<proteinExistence type="predicted"/>
<dbReference type="InterPro" id="IPR003593">
    <property type="entry name" value="AAA+_ATPase"/>
</dbReference>
<reference evidence="7 8" key="1">
    <citation type="submission" date="2018-03" db="EMBL/GenBank/DDBJ databases">
        <title>Genomic Encyclopedia of Archaeal and Bacterial Type Strains, Phase II (KMG-II): from individual species to whole genera.</title>
        <authorList>
            <person name="Goeker M."/>
        </authorList>
    </citation>
    <scope>NUCLEOTIDE SEQUENCE [LARGE SCALE GENOMIC DNA]</scope>
    <source>
        <strain evidence="7 8">DSM 28354</strain>
    </source>
</reference>
<name>A0A2T0RM70_9BACT</name>
<dbReference type="Pfam" id="PF00158">
    <property type="entry name" value="Sigma54_activat"/>
    <property type="match status" value="1"/>
</dbReference>
<dbReference type="PROSITE" id="PS00676">
    <property type="entry name" value="SIGMA54_INTERACT_2"/>
    <property type="match status" value="1"/>
</dbReference>
<dbReference type="InterPro" id="IPR058031">
    <property type="entry name" value="AAA_lid_NorR"/>
</dbReference>
<dbReference type="SMART" id="SM00382">
    <property type="entry name" value="AAA"/>
    <property type="match status" value="1"/>
</dbReference>
<dbReference type="Proteomes" id="UP000238375">
    <property type="component" value="Unassembled WGS sequence"/>
</dbReference>
<dbReference type="InterPro" id="IPR009057">
    <property type="entry name" value="Homeodomain-like_sf"/>
</dbReference>
<comment type="caution">
    <text evidence="7">The sequence shown here is derived from an EMBL/GenBank/DDBJ whole genome shotgun (WGS) entry which is preliminary data.</text>
</comment>
<gene>
    <name evidence="7" type="ORF">CLV58_1462</name>
</gene>
<keyword evidence="8" id="KW-1185">Reference proteome</keyword>
<evidence type="ECO:0000256" key="3">
    <source>
        <dbReference type="ARBA" id="ARBA00023015"/>
    </source>
</evidence>
<dbReference type="Gene3D" id="3.40.50.300">
    <property type="entry name" value="P-loop containing nucleotide triphosphate hydrolases"/>
    <property type="match status" value="1"/>
</dbReference>
<dbReference type="EMBL" id="PVTE01000046">
    <property type="protein sequence ID" value="PRY22289.1"/>
    <property type="molecule type" value="Genomic_DNA"/>
</dbReference>
<keyword evidence="3" id="KW-0805">Transcription regulation</keyword>
<dbReference type="RefSeq" id="WP_106140928.1">
    <property type="nucleotide sequence ID" value="NZ_PVTE01000046.1"/>
</dbReference>
<dbReference type="AlphaFoldDB" id="A0A2T0RM70"/>
<dbReference type="OrthoDB" id="9771372at2"/>
<dbReference type="InterPro" id="IPR025944">
    <property type="entry name" value="Sigma_54_int_dom_CS"/>
</dbReference>
<evidence type="ECO:0000313" key="8">
    <source>
        <dbReference type="Proteomes" id="UP000238375"/>
    </source>
</evidence>
<protein>
    <submittedName>
        <fullName evidence="7">DNA-binding NtrC family response regulator</fullName>
    </submittedName>
</protein>
<sequence length="484" mass="55475">MKLLISWYAYQNDFDRREGTQLNENGPTMQFHEYFYEKESYDKHILLSTAREKDGDLAIDLLTMSLQRKYPERLVEPVFMDISDPIDIPLIRSKVEGLLLTYREADIDIFFSPGTSAMQVSWYSCHTSLGLKTRLLQTRASKFLPSKKPELLEIQVQSSSVPYSAVIAEQKQQKSPTDTDYLVTKTMEPLYERARLVAQADGVTCLLVGESGTGKEHIAQYIHRQSARANRPFIAVNCSALNDQLLESRLFGYVKGAFTDAKEDRSGYFVDADGGTLFLDEIGDISPYMQQLLLRVLQEREISPIGTTKSRKVNVRILAATHRDLESMCADGAFRWDLFYRLAVVEIPLPSLQTRGEEDKKALLAHFLKRARKEFRKPDLSMSREVQRLLLDYSFPGNVRELENVVTNMAVFNDREVTITDLPARLIRPAESASESLNWEVTEKNLLIRALQHFKGNQRKSWQAVGYKSLNTFRKKLKDYGINE</sequence>
<organism evidence="7 8">
    <name type="scientific">Spirosoma oryzae</name>
    <dbReference type="NCBI Taxonomy" id="1469603"/>
    <lineage>
        <taxon>Bacteria</taxon>
        <taxon>Pseudomonadati</taxon>
        <taxon>Bacteroidota</taxon>
        <taxon>Cytophagia</taxon>
        <taxon>Cytophagales</taxon>
        <taxon>Cytophagaceae</taxon>
        <taxon>Spirosoma</taxon>
    </lineage>
</organism>
<evidence type="ECO:0000256" key="5">
    <source>
        <dbReference type="ARBA" id="ARBA00023163"/>
    </source>
</evidence>
<dbReference type="GO" id="GO:0003677">
    <property type="term" value="F:DNA binding"/>
    <property type="evidence" value="ECO:0007669"/>
    <property type="project" value="UniProtKB-KW"/>
</dbReference>
<dbReference type="Pfam" id="PF25601">
    <property type="entry name" value="AAA_lid_14"/>
    <property type="match status" value="1"/>
</dbReference>
<evidence type="ECO:0000256" key="2">
    <source>
        <dbReference type="ARBA" id="ARBA00022840"/>
    </source>
</evidence>
<accession>A0A2T0RM70</accession>
<dbReference type="SUPFAM" id="SSF52540">
    <property type="entry name" value="P-loop containing nucleoside triphosphate hydrolases"/>
    <property type="match status" value="1"/>
</dbReference>
<keyword evidence="5" id="KW-0804">Transcription</keyword>
<dbReference type="InterPro" id="IPR027417">
    <property type="entry name" value="P-loop_NTPase"/>
</dbReference>
<evidence type="ECO:0000259" key="6">
    <source>
        <dbReference type="PROSITE" id="PS50045"/>
    </source>
</evidence>
<evidence type="ECO:0000256" key="4">
    <source>
        <dbReference type="ARBA" id="ARBA00023125"/>
    </source>
</evidence>
<dbReference type="InterPro" id="IPR025943">
    <property type="entry name" value="Sigma_54_int_dom_ATP-bd_2"/>
</dbReference>
<dbReference type="Gene3D" id="1.10.8.60">
    <property type="match status" value="1"/>
</dbReference>
<evidence type="ECO:0000256" key="1">
    <source>
        <dbReference type="ARBA" id="ARBA00022741"/>
    </source>
</evidence>
<evidence type="ECO:0000313" key="7">
    <source>
        <dbReference type="EMBL" id="PRY22289.1"/>
    </source>
</evidence>
<dbReference type="PROSITE" id="PS00688">
    <property type="entry name" value="SIGMA54_INTERACT_3"/>
    <property type="match status" value="1"/>
</dbReference>
<keyword evidence="2" id="KW-0067">ATP-binding</keyword>
<dbReference type="Gene3D" id="1.10.10.60">
    <property type="entry name" value="Homeodomain-like"/>
    <property type="match status" value="1"/>
</dbReference>
<dbReference type="GO" id="GO:0006355">
    <property type="term" value="P:regulation of DNA-templated transcription"/>
    <property type="evidence" value="ECO:0007669"/>
    <property type="project" value="InterPro"/>
</dbReference>
<dbReference type="PANTHER" id="PTHR32071">
    <property type="entry name" value="TRANSCRIPTIONAL REGULATORY PROTEIN"/>
    <property type="match status" value="1"/>
</dbReference>
<keyword evidence="4 7" id="KW-0238">DNA-binding</keyword>
<feature type="domain" description="Sigma-54 factor interaction" evidence="6">
    <location>
        <begin position="184"/>
        <end position="411"/>
    </location>
</feature>
<dbReference type="FunFam" id="3.40.50.300:FF:000006">
    <property type="entry name" value="DNA-binding transcriptional regulator NtrC"/>
    <property type="match status" value="1"/>
</dbReference>
<dbReference type="GO" id="GO:0005524">
    <property type="term" value="F:ATP binding"/>
    <property type="evidence" value="ECO:0007669"/>
    <property type="project" value="UniProtKB-KW"/>
</dbReference>
<keyword evidence="1" id="KW-0547">Nucleotide-binding</keyword>